<dbReference type="EMBL" id="JASNJE010000006">
    <property type="protein sequence ID" value="MDK3072945.1"/>
    <property type="molecule type" value="Genomic_DNA"/>
</dbReference>
<sequence length="112" mass="12497">MNGPHLNRLLSLEAPIRIADGAGGYVETWAVLGEHWAEVRSRTGRERDEAGVPISTVSYNIVVRSAPFGSTARPMPQQRFRDGQRLFVIQAVAERDREGRFLTCFADEELVA</sequence>
<dbReference type="Gene3D" id="2.40.10.270">
    <property type="entry name" value="Bacteriophage SPP1 head-tail adaptor protein"/>
    <property type="match status" value="1"/>
</dbReference>
<dbReference type="InterPro" id="IPR038666">
    <property type="entry name" value="SSP1_head-tail_sf"/>
</dbReference>
<gene>
    <name evidence="1" type="ORF">QO034_07470</name>
</gene>
<evidence type="ECO:0000313" key="1">
    <source>
        <dbReference type="EMBL" id="MDK3072945.1"/>
    </source>
</evidence>
<evidence type="ECO:0000313" key="2">
    <source>
        <dbReference type="Proteomes" id="UP001227126"/>
    </source>
</evidence>
<protein>
    <submittedName>
        <fullName evidence="1">Head-tail adaptor protein</fullName>
    </submittedName>
</protein>
<dbReference type="RefSeq" id="WP_284484884.1">
    <property type="nucleotide sequence ID" value="NZ_JASNJE010000006.1"/>
</dbReference>
<proteinExistence type="predicted"/>
<accession>A0ABT7FD10</accession>
<dbReference type="Proteomes" id="UP001227126">
    <property type="component" value="Unassembled WGS sequence"/>
</dbReference>
<keyword evidence="2" id="KW-1185">Reference proteome</keyword>
<dbReference type="Pfam" id="PF05521">
    <property type="entry name" value="Phage_HCP"/>
    <property type="match status" value="1"/>
</dbReference>
<name>A0ABT7FD10_9RHOB</name>
<reference evidence="1 2" key="1">
    <citation type="submission" date="2023-05" db="EMBL/GenBank/DDBJ databases">
        <title>Sedimentitalea sp. nov. JM2-8.</title>
        <authorList>
            <person name="Huang J."/>
        </authorList>
    </citation>
    <scope>NUCLEOTIDE SEQUENCE [LARGE SCALE GENOMIC DNA]</scope>
    <source>
        <strain evidence="1 2">JM2-8</strain>
    </source>
</reference>
<comment type="caution">
    <text evidence="1">The sequence shown here is derived from an EMBL/GenBank/DDBJ whole genome shotgun (WGS) entry which is preliminary data.</text>
</comment>
<organism evidence="1 2">
    <name type="scientific">Sedimentitalea xiamensis</name>
    <dbReference type="NCBI Taxonomy" id="3050037"/>
    <lineage>
        <taxon>Bacteria</taxon>
        <taxon>Pseudomonadati</taxon>
        <taxon>Pseudomonadota</taxon>
        <taxon>Alphaproteobacteria</taxon>
        <taxon>Rhodobacterales</taxon>
        <taxon>Paracoccaceae</taxon>
        <taxon>Sedimentitalea</taxon>
    </lineage>
</organism>
<dbReference type="InterPro" id="IPR008767">
    <property type="entry name" value="Phage_SPP1_head-tail_adaptor"/>
</dbReference>